<evidence type="ECO:0000313" key="2">
    <source>
        <dbReference type="EMBL" id="CAX70581.1"/>
    </source>
</evidence>
<keyword evidence="1" id="KW-1133">Transmembrane helix</keyword>
<evidence type="ECO:0000313" key="4">
    <source>
        <dbReference type="Proteomes" id="UP000311919"/>
    </source>
</evidence>
<keyword evidence="4" id="KW-1185">Reference proteome</keyword>
<organism evidence="2">
    <name type="scientific">Schistosoma japonicum</name>
    <name type="common">Blood fluke</name>
    <dbReference type="NCBI Taxonomy" id="6182"/>
    <lineage>
        <taxon>Eukaryota</taxon>
        <taxon>Metazoa</taxon>
        <taxon>Spiralia</taxon>
        <taxon>Lophotrochozoa</taxon>
        <taxon>Platyhelminthes</taxon>
        <taxon>Trematoda</taxon>
        <taxon>Digenea</taxon>
        <taxon>Strigeidida</taxon>
        <taxon>Schistosomatoidea</taxon>
        <taxon>Schistosomatidae</taxon>
        <taxon>Schistosoma</taxon>
    </lineage>
</organism>
<proteinExistence type="evidence at transcript level"/>
<accession>C1L7A3</accession>
<dbReference type="Proteomes" id="UP000311919">
    <property type="component" value="Unassembled WGS sequence"/>
</dbReference>
<dbReference type="AlphaFoldDB" id="C1L7A3"/>
<reference evidence="3 4" key="3">
    <citation type="submission" date="2019-03" db="EMBL/GenBank/DDBJ databases">
        <title>An improved genome assembly of the fluke Schistosoma japonicum.</title>
        <authorList>
            <person name="Hu W."/>
            <person name="Luo F."/>
            <person name="Yin M."/>
            <person name="Mo X."/>
            <person name="Sun C."/>
            <person name="Wu Q."/>
            <person name="Zhu B."/>
            <person name="Xiang M."/>
            <person name="Wang J."/>
            <person name="Wang Y."/>
            <person name="Zhang T."/>
            <person name="Xu B."/>
            <person name="Zheng H."/>
            <person name="Feng Z."/>
        </authorList>
    </citation>
    <scope>NUCLEOTIDE SEQUENCE [LARGE SCALE GENOMIC DNA]</scope>
    <source>
        <strain evidence="3">HuSjv2</strain>
        <tissue evidence="3">Worms</tissue>
    </source>
</reference>
<evidence type="ECO:0000256" key="1">
    <source>
        <dbReference type="SAM" id="Phobius"/>
    </source>
</evidence>
<feature type="transmembrane region" description="Helical" evidence="1">
    <location>
        <begin position="51"/>
        <end position="70"/>
    </location>
</feature>
<dbReference type="EMBL" id="FN314849">
    <property type="protein sequence ID" value="CAX70581.1"/>
    <property type="molecule type" value="mRNA"/>
</dbReference>
<dbReference type="EMBL" id="SKCS01000055">
    <property type="protein sequence ID" value="TNN19118.1"/>
    <property type="molecule type" value="Genomic_DNA"/>
</dbReference>
<evidence type="ECO:0000313" key="3">
    <source>
        <dbReference type="EMBL" id="TNN19118.1"/>
    </source>
</evidence>
<keyword evidence="1" id="KW-0812">Transmembrane</keyword>
<dbReference type="EMBL" id="FN319773">
    <property type="protein sequence ID" value="CAX75499.1"/>
    <property type="molecule type" value="mRNA"/>
</dbReference>
<sequence>MTYFKEKTEYVLQKVENYMRSGSRHMVYPWTLTAKIRQFPYVHVWKHRPYLKYYLVGLFICVPPCFYAFCKSHTMRSTEKHVNYFDPYDVPASELASHYHHLYHDEKH</sequence>
<reference evidence="2" key="2">
    <citation type="submission" date="2009-03" db="EMBL/GenBank/DDBJ databases">
        <authorList>
            <person name="Gang L."/>
        </authorList>
    </citation>
    <scope>NUCLEOTIDE SEQUENCE</scope>
    <source>
        <strain evidence="2">Anhui</strain>
    </source>
</reference>
<dbReference type="EMBL" id="FN319772">
    <property type="protein sequence ID" value="CAX75498.1"/>
    <property type="molecule type" value="mRNA"/>
</dbReference>
<gene>
    <name evidence="3" type="ORF">EWB00_009362</name>
</gene>
<protein>
    <submittedName>
        <fullName evidence="2">Hypotheticial protein</fullName>
    </submittedName>
</protein>
<dbReference type="EMBL" id="FN319771">
    <property type="protein sequence ID" value="CAX75497.1"/>
    <property type="molecule type" value="mRNA"/>
</dbReference>
<reference evidence="2" key="1">
    <citation type="journal article" date="2009" name="Nature">
        <title>The Schistosoma japonicum genome reveals features of host-parasite interplay.</title>
        <authorList>
            <person name="Liu F."/>
            <person name="Zhou Y."/>
            <person name="Wang Z.Q."/>
            <person name="Lu G."/>
            <person name="Zheng H."/>
            <person name="Brindley P.J."/>
            <person name="McManus D.P."/>
            <person name="Blair D."/>
            <person name="Zhang Q.H."/>
            <person name="Zhong Y."/>
            <person name="Wang S."/>
            <person name="Han Z.G."/>
            <person name="Chen Z."/>
        </authorList>
    </citation>
    <scope>NUCLEOTIDE SEQUENCE</scope>
    <source>
        <strain evidence="2">Anhui</strain>
    </source>
</reference>
<name>C1L7A3_SCHJA</name>
<dbReference type="OrthoDB" id="6067390at2759"/>
<keyword evidence="1" id="KW-0472">Membrane</keyword>